<dbReference type="PROSITE" id="PS50192">
    <property type="entry name" value="T_SNARE"/>
    <property type="match status" value="1"/>
</dbReference>
<dbReference type="GO" id="GO:0006886">
    <property type="term" value="P:intracellular protein transport"/>
    <property type="evidence" value="ECO:0007669"/>
    <property type="project" value="TreeGrafter"/>
</dbReference>
<organism evidence="13 14">
    <name type="scientific">Plectus sambesii</name>
    <dbReference type="NCBI Taxonomy" id="2011161"/>
    <lineage>
        <taxon>Eukaryota</taxon>
        <taxon>Metazoa</taxon>
        <taxon>Ecdysozoa</taxon>
        <taxon>Nematoda</taxon>
        <taxon>Chromadorea</taxon>
        <taxon>Plectida</taxon>
        <taxon>Plectina</taxon>
        <taxon>Plectoidea</taxon>
        <taxon>Plectidae</taxon>
        <taxon>Plectus</taxon>
    </lineage>
</organism>
<keyword evidence="8" id="KW-0175">Coiled coil</keyword>
<comment type="subcellular location">
    <subcellularLocation>
        <location evidence="1">Golgi apparatus membrane</location>
        <topology evidence="1">Single-pass type IV membrane protein</topology>
    </subcellularLocation>
</comment>
<evidence type="ECO:0000313" key="13">
    <source>
        <dbReference type="Proteomes" id="UP000887566"/>
    </source>
</evidence>
<evidence type="ECO:0000259" key="12">
    <source>
        <dbReference type="PROSITE" id="PS50192"/>
    </source>
</evidence>
<evidence type="ECO:0000256" key="8">
    <source>
        <dbReference type="ARBA" id="ARBA00023054"/>
    </source>
</evidence>
<dbReference type="InterPro" id="IPR045242">
    <property type="entry name" value="Syntaxin"/>
</dbReference>
<feature type="transmembrane region" description="Helical" evidence="11">
    <location>
        <begin position="335"/>
        <end position="353"/>
    </location>
</feature>
<dbReference type="Gene3D" id="1.20.5.110">
    <property type="match status" value="1"/>
</dbReference>
<evidence type="ECO:0000256" key="1">
    <source>
        <dbReference type="ARBA" id="ARBA00004409"/>
    </source>
</evidence>
<dbReference type="Proteomes" id="UP000887566">
    <property type="component" value="Unplaced"/>
</dbReference>
<reference evidence="14" key="1">
    <citation type="submission" date="2022-11" db="UniProtKB">
        <authorList>
            <consortium name="WormBaseParasite"/>
        </authorList>
    </citation>
    <scope>IDENTIFICATION</scope>
</reference>
<dbReference type="FunFam" id="1.20.5.110:FF:000081">
    <property type="entry name" value="Syntaxin 16"/>
    <property type="match status" value="1"/>
</dbReference>
<sequence>MGTLSVQPPSGATRSLTEVFILLRNNAVQSRHIFANPSGFGGRGEERMSLVPLGEDGDAEAGLGPGHSSRIPPEWVNIVDEIQYEMTRIRNRLKDLKEMQQKHMTRPSFNDDSSQEEEAKIEAATQEVTKMLSHCQRLVGAVKQFEHSGAKHNDMMLLRNVVSSLLMLLQNLTLEFRQSQTRYLKQIETREDNFQQYFSDFNGDAASEGWAGDKMHTRGVGNLPPTHSYPFFDEPSGSSGAAVEEDGELTMAQIQQLAENASMVKDREKEILHITKSIVNLNSLFKDLAGLVVDQGTILDRIDYNVEQATVRVKSGLQQVQKAEQYQRKNRKMHCIMILSVTIIVLLLLLVAIKS</sequence>
<dbReference type="PANTHER" id="PTHR19957">
    <property type="entry name" value="SYNTAXIN"/>
    <property type="match status" value="1"/>
</dbReference>
<keyword evidence="3" id="KW-0813">Transport</keyword>
<evidence type="ECO:0000256" key="2">
    <source>
        <dbReference type="ARBA" id="ARBA00009063"/>
    </source>
</evidence>
<evidence type="ECO:0000256" key="3">
    <source>
        <dbReference type="ARBA" id="ARBA00022448"/>
    </source>
</evidence>
<keyword evidence="13" id="KW-1185">Reference proteome</keyword>
<evidence type="ECO:0000313" key="14">
    <source>
        <dbReference type="WBParaSite" id="PSAMB.scaffold26size110003.g637.t1"/>
    </source>
</evidence>
<evidence type="ECO:0000256" key="7">
    <source>
        <dbReference type="ARBA" id="ARBA00023034"/>
    </source>
</evidence>
<keyword evidence="9 11" id="KW-0472">Membrane</keyword>
<evidence type="ECO:0000256" key="9">
    <source>
        <dbReference type="ARBA" id="ARBA00023136"/>
    </source>
</evidence>
<dbReference type="Gene3D" id="1.20.58.70">
    <property type="match status" value="1"/>
</dbReference>
<dbReference type="GO" id="GO:0031201">
    <property type="term" value="C:SNARE complex"/>
    <property type="evidence" value="ECO:0007669"/>
    <property type="project" value="TreeGrafter"/>
</dbReference>
<evidence type="ECO:0000256" key="10">
    <source>
        <dbReference type="SAM" id="MobiDB-lite"/>
    </source>
</evidence>
<keyword evidence="4 11" id="KW-0812">Transmembrane</keyword>
<keyword evidence="5" id="KW-0653">Protein transport</keyword>
<dbReference type="AlphaFoldDB" id="A0A914VXA0"/>
<name>A0A914VXA0_9BILA</name>
<dbReference type="GO" id="GO:0005484">
    <property type="term" value="F:SNAP receptor activity"/>
    <property type="evidence" value="ECO:0007669"/>
    <property type="project" value="TreeGrafter"/>
</dbReference>
<feature type="domain" description="T-SNARE coiled-coil homology" evidence="12">
    <location>
        <begin position="261"/>
        <end position="323"/>
    </location>
</feature>
<dbReference type="GO" id="GO:0006906">
    <property type="term" value="P:vesicle fusion"/>
    <property type="evidence" value="ECO:0007669"/>
    <property type="project" value="TreeGrafter"/>
</dbReference>
<dbReference type="InterPro" id="IPR010989">
    <property type="entry name" value="SNARE"/>
</dbReference>
<dbReference type="Pfam" id="PF05739">
    <property type="entry name" value="SNARE"/>
    <property type="match status" value="1"/>
</dbReference>
<dbReference type="CDD" id="cd15845">
    <property type="entry name" value="SNARE_syntaxin16"/>
    <property type="match status" value="1"/>
</dbReference>
<dbReference type="SMART" id="SM00397">
    <property type="entry name" value="t_SNARE"/>
    <property type="match status" value="1"/>
</dbReference>
<evidence type="ECO:0000256" key="4">
    <source>
        <dbReference type="ARBA" id="ARBA00022692"/>
    </source>
</evidence>
<dbReference type="GO" id="GO:0000149">
    <property type="term" value="F:SNARE binding"/>
    <property type="evidence" value="ECO:0007669"/>
    <property type="project" value="TreeGrafter"/>
</dbReference>
<dbReference type="PANTHER" id="PTHR19957:SF83">
    <property type="entry name" value="SYNTAXIN-16"/>
    <property type="match status" value="1"/>
</dbReference>
<dbReference type="InterPro" id="IPR000727">
    <property type="entry name" value="T_SNARE_dom"/>
</dbReference>
<proteinExistence type="inferred from homology"/>
<dbReference type="WBParaSite" id="PSAMB.scaffold26size110003.g637.t1">
    <property type="protein sequence ID" value="PSAMB.scaffold26size110003.g637.t1"/>
    <property type="gene ID" value="PSAMB.scaffold26size110003.g637"/>
</dbReference>
<dbReference type="SUPFAM" id="SSF47661">
    <property type="entry name" value="t-snare proteins"/>
    <property type="match status" value="1"/>
</dbReference>
<evidence type="ECO:0000256" key="6">
    <source>
        <dbReference type="ARBA" id="ARBA00022989"/>
    </source>
</evidence>
<keyword evidence="6 11" id="KW-1133">Transmembrane helix</keyword>
<protein>
    <submittedName>
        <fullName evidence="14">t-SNARE coiled-coil homology domain-containing protein</fullName>
    </submittedName>
</protein>
<keyword evidence="7" id="KW-0333">Golgi apparatus</keyword>
<feature type="region of interest" description="Disordered" evidence="10">
    <location>
        <begin position="100"/>
        <end position="119"/>
    </location>
</feature>
<evidence type="ECO:0000256" key="5">
    <source>
        <dbReference type="ARBA" id="ARBA00022927"/>
    </source>
</evidence>
<accession>A0A914VXA0</accession>
<dbReference type="GO" id="GO:0048278">
    <property type="term" value="P:vesicle docking"/>
    <property type="evidence" value="ECO:0007669"/>
    <property type="project" value="TreeGrafter"/>
</dbReference>
<dbReference type="GO" id="GO:0000139">
    <property type="term" value="C:Golgi membrane"/>
    <property type="evidence" value="ECO:0007669"/>
    <property type="project" value="UniProtKB-SubCell"/>
</dbReference>
<evidence type="ECO:0000256" key="11">
    <source>
        <dbReference type="SAM" id="Phobius"/>
    </source>
</evidence>
<comment type="similarity">
    <text evidence="2">Belongs to the syntaxin family.</text>
</comment>